<feature type="domain" description="SnoaL-like" evidence="1">
    <location>
        <begin position="12"/>
        <end position="133"/>
    </location>
</feature>
<sequence>MREDLERQLEILLDKQAITELVYAYCNAADRHDFDKMRALYHDDAIDEHGKFAKGPAKEFLDKLPEIQAPMAVLHHNVTTINLKLDGIRAEGEIYLIAMHQVKTNDGLYDVLIGGRYFDKYEKRQGVWKFSHRSIVADWAYPANPSRIELDHPFLAGAHIGAPGPDDPSYGFFKLLRRGER</sequence>
<dbReference type="SUPFAM" id="SSF54427">
    <property type="entry name" value="NTF2-like"/>
    <property type="match status" value="1"/>
</dbReference>
<evidence type="ECO:0000313" key="3">
    <source>
        <dbReference type="Proteomes" id="UP000472676"/>
    </source>
</evidence>
<dbReference type="Gene3D" id="3.10.450.50">
    <property type="match status" value="1"/>
</dbReference>
<proteinExistence type="predicted"/>
<dbReference type="EMBL" id="JAAMOW010000009">
    <property type="protein sequence ID" value="NGY06388.1"/>
    <property type="molecule type" value="Genomic_DNA"/>
</dbReference>
<evidence type="ECO:0000259" key="1">
    <source>
        <dbReference type="Pfam" id="PF13577"/>
    </source>
</evidence>
<gene>
    <name evidence="2" type="ORF">G7Y85_16570</name>
</gene>
<dbReference type="RefSeq" id="WP_166259887.1">
    <property type="nucleotide sequence ID" value="NZ_JAAMOW010000009.1"/>
</dbReference>
<reference evidence="2 3" key="1">
    <citation type="journal article" date="2014" name="Int. J. Syst. Evol. Microbiol.">
        <title>Solimonas terrae sp. nov., isolated from soil.</title>
        <authorList>
            <person name="Kim S.J."/>
            <person name="Moon J.Y."/>
            <person name="Weon H.Y."/>
            <person name="Ahn J.H."/>
            <person name="Chen W.M."/>
            <person name="Kwon S.W."/>
        </authorList>
    </citation>
    <scope>NUCLEOTIDE SEQUENCE [LARGE SCALE GENOMIC DNA]</scope>
    <source>
        <strain evidence="2 3">KIS83-12</strain>
    </source>
</reference>
<dbReference type="AlphaFoldDB" id="A0A6M2BV70"/>
<dbReference type="CDD" id="cd00531">
    <property type="entry name" value="NTF2_like"/>
    <property type="match status" value="1"/>
</dbReference>
<organism evidence="2 3">
    <name type="scientific">Solimonas terrae</name>
    <dbReference type="NCBI Taxonomy" id="1396819"/>
    <lineage>
        <taxon>Bacteria</taxon>
        <taxon>Pseudomonadati</taxon>
        <taxon>Pseudomonadota</taxon>
        <taxon>Gammaproteobacteria</taxon>
        <taxon>Nevskiales</taxon>
        <taxon>Nevskiaceae</taxon>
        <taxon>Solimonas</taxon>
    </lineage>
</organism>
<accession>A0A6M2BV70</accession>
<keyword evidence="3" id="KW-1185">Reference proteome</keyword>
<evidence type="ECO:0000313" key="2">
    <source>
        <dbReference type="EMBL" id="NGY06388.1"/>
    </source>
</evidence>
<protein>
    <submittedName>
        <fullName evidence="2">Nuclear transport factor 2 family protein</fullName>
    </submittedName>
</protein>
<dbReference type="InterPro" id="IPR037401">
    <property type="entry name" value="SnoaL-like"/>
</dbReference>
<dbReference type="Pfam" id="PF13577">
    <property type="entry name" value="SnoaL_4"/>
    <property type="match status" value="1"/>
</dbReference>
<dbReference type="InterPro" id="IPR032710">
    <property type="entry name" value="NTF2-like_dom_sf"/>
</dbReference>
<dbReference type="Proteomes" id="UP000472676">
    <property type="component" value="Unassembled WGS sequence"/>
</dbReference>
<name>A0A6M2BV70_9GAMM</name>
<comment type="caution">
    <text evidence="2">The sequence shown here is derived from an EMBL/GenBank/DDBJ whole genome shotgun (WGS) entry which is preliminary data.</text>
</comment>